<evidence type="ECO:0000256" key="4">
    <source>
        <dbReference type="SAM" id="SignalP"/>
    </source>
</evidence>
<dbReference type="CDD" id="cd00190">
    <property type="entry name" value="Tryp_SPc"/>
    <property type="match status" value="1"/>
</dbReference>
<dbReference type="PROSITE" id="PS00134">
    <property type="entry name" value="TRYPSIN_HIS"/>
    <property type="match status" value="1"/>
</dbReference>
<evidence type="ECO:0000259" key="5">
    <source>
        <dbReference type="PROSITE" id="PS50240"/>
    </source>
</evidence>
<keyword evidence="3" id="KW-0378">Hydrolase</keyword>
<dbReference type="PROSITE" id="PS00135">
    <property type="entry name" value="TRYPSIN_SER"/>
    <property type="match status" value="1"/>
</dbReference>
<dbReference type="InterPro" id="IPR033116">
    <property type="entry name" value="TRYPSIN_SER"/>
</dbReference>
<reference evidence="6" key="1">
    <citation type="submission" date="2025-05" db="UniProtKB">
        <authorList>
            <consortium name="RefSeq"/>
        </authorList>
    </citation>
    <scope>NUCLEOTIDE SEQUENCE [LARGE SCALE GENOMIC DNA]</scope>
    <source>
        <strain evidence="6">14028-0561.14</strain>
    </source>
</reference>
<evidence type="ECO:0000313" key="6">
    <source>
        <dbReference type="Proteomes" id="UP001652661"/>
    </source>
</evidence>
<dbReference type="Gene3D" id="2.40.10.10">
    <property type="entry name" value="Trypsin-like serine proteases"/>
    <property type="match status" value="2"/>
</dbReference>
<dbReference type="PRINTS" id="PR00722">
    <property type="entry name" value="CHYMOTRYPSIN"/>
</dbReference>
<dbReference type="PROSITE" id="PS50240">
    <property type="entry name" value="TRYPSIN_DOM"/>
    <property type="match status" value="1"/>
</dbReference>
<dbReference type="InterPro" id="IPR043504">
    <property type="entry name" value="Peptidase_S1_PA_chymotrypsin"/>
</dbReference>
<dbReference type="PROSITE" id="PS51257">
    <property type="entry name" value="PROKAR_LIPOPROTEIN"/>
    <property type="match status" value="1"/>
</dbReference>
<proteinExistence type="inferred from homology"/>
<keyword evidence="6" id="KW-1185">Reference proteome</keyword>
<keyword evidence="4" id="KW-0732">Signal</keyword>
<feature type="chain" id="PRO_5047276153" evidence="4">
    <location>
        <begin position="28"/>
        <end position="284"/>
    </location>
</feature>
<sequence length="284" mass="31469">MRTFTNWLWLVVAACSLNLLQLQEVRGQQYFLNPMCGLSYPAKVGARIMHGRDATIGSAPFMAYLMKNGMLHCGGTIITQRYILTAAHCVEPGLTVRLGEYNTNTNPDCVGKLCIPPHQDIPIAAVSRNRLYVARDFTNDIALIRLSSDIQFNSHIMPICLLLNPAHAPNRNQWQAFGWGQTHRGPSSSILQTTKLDLYPNSHCSQKLNVQLTNNQVCLGLQQSDTCSGDSGGPLVVQVNVDGVNRYLQLGIVSFGDDMCQSPGVYTYVPNYISWIQRVIRTLG</sequence>
<reference evidence="7" key="2">
    <citation type="submission" date="2025-08" db="UniProtKB">
        <authorList>
            <consortium name="RefSeq"/>
        </authorList>
    </citation>
    <scope>IDENTIFICATION</scope>
    <source>
        <strain evidence="7">14028-0561.14</strain>
        <tissue evidence="7">Whole fly</tissue>
    </source>
</reference>
<gene>
    <name evidence="7" type="primary">LOC138928030</name>
</gene>
<dbReference type="InterPro" id="IPR051487">
    <property type="entry name" value="Ser/Thr_Proteases_Immune/Dev"/>
</dbReference>
<feature type="domain" description="Peptidase S1" evidence="5">
    <location>
        <begin position="48"/>
        <end position="281"/>
    </location>
</feature>
<organism evidence="6 7">
    <name type="scientific">Drosophila kikkawai</name>
    <name type="common">Fruit fly</name>
    <dbReference type="NCBI Taxonomy" id="30033"/>
    <lineage>
        <taxon>Eukaryota</taxon>
        <taxon>Metazoa</taxon>
        <taxon>Ecdysozoa</taxon>
        <taxon>Arthropoda</taxon>
        <taxon>Hexapoda</taxon>
        <taxon>Insecta</taxon>
        <taxon>Pterygota</taxon>
        <taxon>Neoptera</taxon>
        <taxon>Endopterygota</taxon>
        <taxon>Diptera</taxon>
        <taxon>Brachycera</taxon>
        <taxon>Muscomorpha</taxon>
        <taxon>Ephydroidea</taxon>
        <taxon>Drosophilidae</taxon>
        <taxon>Drosophila</taxon>
        <taxon>Sophophora</taxon>
    </lineage>
</organism>
<dbReference type="InterPro" id="IPR009003">
    <property type="entry name" value="Peptidase_S1_PA"/>
</dbReference>
<dbReference type="InterPro" id="IPR001254">
    <property type="entry name" value="Trypsin_dom"/>
</dbReference>
<name>A0ABM4GBV1_DROKI</name>
<keyword evidence="3" id="KW-0645">Protease</keyword>
<dbReference type="InterPro" id="IPR018114">
    <property type="entry name" value="TRYPSIN_HIS"/>
</dbReference>
<accession>A0ABM4GBV1</accession>
<evidence type="ECO:0000256" key="3">
    <source>
        <dbReference type="RuleBase" id="RU363034"/>
    </source>
</evidence>
<evidence type="ECO:0000256" key="2">
    <source>
        <dbReference type="ARBA" id="ARBA00024195"/>
    </source>
</evidence>
<evidence type="ECO:0000256" key="1">
    <source>
        <dbReference type="ARBA" id="ARBA00023157"/>
    </source>
</evidence>
<dbReference type="InterPro" id="IPR001314">
    <property type="entry name" value="Peptidase_S1A"/>
</dbReference>
<dbReference type="Pfam" id="PF00089">
    <property type="entry name" value="Trypsin"/>
    <property type="match status" value="1"/>
</dbReference>
<dbReference type="PANTHER" id="PTHR24256">
    <property type="entry name" value="TRYPTASE-RELATED"/>
    <property type="match status" value="1"/>
</dbReference>
<dbReference type="GeneID" id="138928030"/>
<dbReference type="SMART" id="SM00020">
    <property type="entry name" value="Tryp_SPc"/>
    <property type="match status" value="1"/>
</dbReference>
<protein>
    <submittedName>
        <fullName evidence="7">Melanization protease 1-like</fullName>
    </submittedName>
</protein>
<feature type="signal peptide" evidence="4">
    <location>
        <begin position="1"/>
        <end position="27"/>
    </location>
</feature>
<keyword evidence="3" id="KW-0720">Serine protease</keyword>
<dbReference type="SUPFAM" id="SSF50494">
    <property type="entry name" value="Trypsin-like serine proteases"/>
    <property type="match status" value="1"/>
</dbReference>
<keyword evidence="1" id="KW-1015">Disulfide bond</keyword>
<dbReference type="Proteomes" id="UP001652661">
    <property type="component" value="Chromosome 2R"/>
</dbReference>
<evidence type="ECO:0000313" key="7">
    <source>
        <dbReference type="RefSeq" id="XP_070140192.1"/>
    </source>
</evidence>
<comment type="similarity">
    <text evidence="2">Belongs to the peptidase S1 family. CLIP subfamily.</text>
</comment>
<dbReference type="RefSeq" id="XP_070140192.1">
    <property type="nucleotide sequence ID" value="XM_070284091.1"/>
</dbReference>